<reference evidence="2 3" key="1">
    <citation type="submission" date="2018-06" db="EMBL/GenBank/DDBJ databases">
        <authorList>
            <consortium name="Pathogen Informatics"/>
            <person name="Doyle S."/>
        </authorList>
    </citation>
    <scope>NUCLEOTIDE SEQUENCE [LARGE SCALE GENOMIC DNA]</scope>
    <source>
        <strain evidence="2 3">NCTC11413</strain>
    </source>
</reference>
<reference evidence="1" key="2">
    <citation type="journal article" date="2021" name="PeerJ">
        <title>Extensive microbial diversity within the chicken gut microbiome revealed by metagenomics and culture.</title>
        <authorList>
            <person name="Gilroy R."/>
            <person name="Ravi A."/>
            <person name="Getino M."/>
            <person name="Pursley I."/>
            <person name="Horton D.L."/>
            <person name="Alikhan N.F."/>
            <person name="Baker D."/>
            <person name="Gharbi K."/>
            <person name="Hall N."/>
            <person name="Watson M."/>
            <person name="Adriaenssens E.M."/>
            <person name="Foster-Nyarko E."/>
            <person name="Jarju S."/>
            <person name="Secka A."/>
            <person name="Antonio M."/>
            <person name="Oren A."/>
            <person name="Chaudhuri R.R."/>
            <person name="La Ragione R."/>
            <person name="Hildebrand F."/>
            <person name="Pallen M.J."/>
        </authorList>
    </citation>
    <scope>NUCLEOTIDE SEQUENCE</scope>
    <source>
        <strain evidence="1">ChiHjej11B10-15683</strain>
    </source>
</reference>
<dbReference type="GeneID" id="77264460"/>
<evidence type="ECO:0000313" key="2">
    <source>
        <dbReference type="EMBL" id="STO37688.1"/>
    </source>
</evidence>
<dbReference type="InterPro" id="IPR006498">
    <property type="entry name" value="Tail_tube"/>
</dbReference>
<evidence type="ECO:0000313" key="1">
    <source>
        <dbReference type="EMBL" id="HJF74487.1"/>
    </source>
</evidence>
<dbReference type="AlphaFoldDB" id="A0A0A2WZR0"/>
<proteinExistence type="predicted"/>
<dbReference type="NCBIfam" id="TIGR01611">
    <property type="entry name" value="tail_tube"/>
    <property type="match status" value="1"/>
</dbReference>
<organism evidence="1 4">
    <name type="scientific">Gallibacterium anatis</name>
    <dbReference type="NCBI Taxonomy" id="750"/>
    <lineage>
        <taxon>Bacteria</taxon>
        <taxon>Pseudomonadati</taxon>
        <taxon>Pseudomonadota</taxon>
        <taxon>Gammaproteobacteria</taxon>
        <taxon>Pasteurellales</taxon>
        <taxon>Pasteurellaceae</taxon>
        <taxon>Gallibacterium</taxon>
    </lineage>
</organism>
<dbReference type="Pfam" id="PF04985">
    <property type="entry name" value="Phage_tube"/>
    <property type="match status" value="1"/>
</dbReference>
<evidence type="ECO:0000313" key="3">
    <source>
        <dbReference type="Proteomes" id="UP000254232"/>
    </source>
</evidence>
<name>A0A0A2WZR0_9PAST</name>
<dbReference type="RefSeq" id="WP_013745033.1">
    <property type="nucleotide sequence ID" value="NZ_CP114281.1"/>
</dbReference>
<dbReference type="Proteomes" id="UP000254232">
    <property type="component" value="Unassembled WGS sequence"/>
</dbReference>
<protein>
    <submittedName>
        <fullName evidence="1">Phage major tail tube protein</fullName>
    </submittedName>
</protein>
<evidence type="ECO:0000313" key="4">
    <source>
        <dbReference type="Proteomes" id="UP000749334"/>
    </source>
</evidence>
<sequence>MAMPRKLKMMNLFVDGNKYAGQATEITLPKLAMKTEEFRAGGMIGAVDVNLGLEKLECEVKMGGYMTEFIRQFAGGISGTPLRFAGSYQDDETEEVTAIEVVMRGRFTEIDSGNSKVGDDTEQTFKAALTYCKLLENGREIFEVDMLNAILKVDGKDKLAEHRKAIGL</sequence>
<dbReference type="OMA" id="GNNWQGL"/>
<gene>
    <name evidence="1" type="ORF">K8W15_09960</name>
    <name evidence="2" type="ORF">NCTC11413_00804</name>
</gene>
<reference evidence="1" key="3">
    <citation type="submission" date="2021-09" db="EMBL/GenBank/DDBJ databases">
        <authorList>
            <person name="Gilroy R."/>
        </authorList>
    </citation>
    <scope>NUCLEOTIDE SEQUENCE</scope>
    <source>
        <strain evidence="1">ChiHjej11B10-15683</strain>
    </source>
</reference>
<dbReference type="EMBL" id="UGGZ01000001">
    <property type="protein sequence ID" value="STO37688.1"/>
    <property type="molecule type" value="Genomic_DNA"/>
</dbReference>
<dbReference type="Proteomes" id="UP000749334">
    <property type="component" value="Unassembled WGS sequence"/>
</dbReference>
<accession>A0A0A2WZR0</accession>
<dbReference type="EMBL" id="DYVQ01000079">
    <property type="protein sequence ID" value="HJF74487.1"/>
    <property type="molecule type" value="Genomic_DNA"/>
</dbReference>